<keyword evidence="4" id="KW-1185">Reference proteome</keyword>
<feature type="domain" description="Cystatin" evidence="2">
    <location>
        <begin position="52"/>
        <end position="95"/>
    </location>
</feature>
<dbReference type="Gene3D" id="3.10.450.10">
    <property type="match status" value="1"/>
</dbReference>
<dbReference type="InterPro" id="IPR046350">
    <property type="entry name" value="Cystatin_sf"/>
</dbReference>
<dbReference type="PROSITE" id="PS51257">
    <property type="entry name" value="PROKAR_LIPOPROTEIN"/>
    <property type="match status" value="1"/>
</dbReference>
<accession>A0ABW3H1X1</accession>
<comment type="caution">
    <text evidence="3">The sequence shown here is derived from an EMBL/GenBank/DDBJ whole genome shotgun (WGS) entry which is preliminary data.</text>
</comment>
<evidence type="ECO:0000313" key="4">
    <source>
        <dbReference type="Proteomes" id="UP001596977"/>
    </source>
</evidence>
<dbReference type="EMBL" id="JBHTJG010000001">
    <property type="protein sequence ID" value="MFD0945461.1"/>
    <property type="molecule type" value="Genomic_DNA"/>
</dbReference>
<evidence type="ECO:0000259" key="2">
    <source>
        <dbReference type="Pfam" id="PF00031"/>
    </source>
</evidence>
<gene>
    <name evidence="3" type="ORF">ACFQ1E_03820</name>
</gene>
<dbReference type="SUPFAM" id="SSF54403">
    <property type="entry name" value="Cystatin/monellin"/>
    <property type="match status" value="1"/>
</dbReference>
<dbReference type="CDD" id="cd00042">
    <property type="entry name" value="CY"/>
    <property type="match status" value="1"/>
</dbReference>
<reference evidence="4" key="1">
    <citation type="journal article" date="2019" name="Int. J. Syst. Evol. Microbiol.">
        <title>The Global Catalogue of Microorganisms (GCM) 10K type strain sequencing project: providing services to taxonomists for standard genome sequencing and annotation.</title>
        <authorList>
            <consortium name="The Broad Institute Genomics Platform"/>
            <consortium name="The Broad Institute Genome Sequencing Center for Infectious Disease"/>
            <person name="Wu L."/>
            <person name="Ma J."/>
        </authorList>
    </citation>
    <scope>NUCLEOTIDE SEQUENCE [LARGE SCALE GENOMIC DNA]</scope>
    <source>
        <strain evidence="4">CCUG 62982</strain>
    </source>
</reference>
<protein>
    <submittedName>
        <fullName evidence="3">Cystatin domain-containing protein</fullName>
    </submittedName>
</protein>
<dbReference type="RefSeq" id="WP_264942298.1">
    <property type="nucleotide sequence ID" value="NZ_JAPDRA010000001.1"/>
</dbReference>
<dbReference type="Proteomes" id="UP001596977">
    <property type="component" value="Unassembled WGS sequence"/>
</dbReference>
<evidence type="ECO:0000313" key="3">
    <source>
        <dbReference type="EMBL" id="MFD0945461.1"/>
    </source>
</evidence>
<feature type="signal peptide" evidence="1">
    <location>
        <begin position="1"/>
        <end position="24"/>
    </location>
</feature>
<organism evidence="3 4">
    <name type="scientific">Sphingomonas canadensis</name>
    <dbReference type="NCBI Taxonomy" id="1219257"/>
    <lineage>
        <taxon>Bacteria</taxon>
        <taxon>Pseudomonadati</taxon>
        <taxon>Pseudomonadota</taxon>
        <taxon>Alphaproteobacteria</taxon>
        <taxon>Sphingomonadales</taxon>
        <taxon>Sphingomonadaceae</taxon>
        <taxon>Sphingomonas</taxon>
    </lineage>
</organism>
<evidence type="ECO:0000256" key="1">
    <source>
        <dbReference type="SAM" id="SignalP"/>
    </source>
</evidence>
<dbReference type="InterPro" id="IPR000010">
    <property type="entry name" value="Cystatin_dom"/>
</dbReference>
<proteinExistence type="predicted"/>
<feature type="chain" id="PRO_5047383335" evidence="1">
    <location>
        <begin position="25"/>
        <end position="114"/>
    </location>
</feature>
<name>A0ABW3H1X1_9SPHN</name>
<keyword evidence="1" id="KW-0732">Signal</keyword>
<dbReference type="Pfam" id="PF00031">
    <property type="entry name" value="Cystatin"/>
    <property type="match status" value="1"/>
</dbReference>
<sequence>MKKLALAAAAFGAACLLAPSAASAQTIPGKPVPSVGGWKPQDKITPDIEAAAIWAFNQLDVPGAELAEIVDVYTQVVAGTNYRMTLVFTDGNLWEVVVYRKWDGAYTLTSSQEK</sequence>